<dbReference type="Proteomes" id="UP001287445">
    <property type="component" value="Unassembled WGS sequence"/>
</dbReference>
<organism evidence="9 10">
    <name type="scientific">Delftia acidovorans</name>
    <name type="common">Pseudomonas acidovorans</name>
    <name type="synonym">Comamonas acidovorans</name>
    <dbReference type="NCBI Taxonomy" id="80866"/>
    <lineage>
        <taxon>Bacteria</taxon>
        <taxon>Pseudomonadati</taxon>
        <taxon>Pseudomonadota</taxon>
        <taxon>Betaproteobacteria</taxon>
        <taxon>Burkholderiales</taxon>
        <taxon>Comamonadaceae</taxon>
        <taxon>Delftia</taxon>
    </lineage>
</organism>
<dbReference type="Pfam" id="PF06429">
    <property type="entry name" value="Flg_bbr_C"/>
    <property type="match status" value="1"/>
</dbReference>
<dbReference type="GO" id="GO:0071978">
    <property type="term" value="P:bacterial-type flagellum-dependent swarming motility"/>
    <property type="evidence" value="ECO:0007669"/>
    <property type="project" value="TreeGrafter"/>
</dbReference>
<comment type="subcellular location">
    <subcellularLocation>
        <location evidence="1 6">Bacterial flagellum basal body</location>
    </subcellularLocation>
</comment>
<keyword evidence="9" id="KW-0969">Cilium</keyword>
<evidence type="ECO:0000313" key="9">
    <source>
        <dbReference type="EMBL" id="MDX4957184.1"/>
    </source>
</evidence>
<dbReference type="NCBIfam" id="TIGR01395">
    <property type="entry name" value="FlgC"/>
    <property type="match status" value="1"/>
</dbReference>
<dbReference type="InterPro" id="IPR006299">
    <property type="entry name" value="FlgC"/>
</dbReference>
<name>A0AAJ2R2Y9_DELAC</name>
<evidence type="ECO:0000259" key="7">
    <source>
        <dbReference type="Pfam" id="PF00460"/>
    </source>
</evidence>
<evidence type="ECO:0000256" key="6">
    <source>
        <dbReference type="RuleBase" id="RU362062"/>
    </source>
</evidence>
<evidence type="ECO:0000259" key="8">
    <source>
        <dbReference type="Pfam" id="PF06429"/>
    </source>
</evidence>
<evidence type="ECO:0000256" key="5">
    <source>
        <dbReference type="ARBA" id="ARBA00025933"/>
    </source>
</evidence>
<evidence type="ECO:0000313" key="10">
    <source>
        <dbReference type="Proteomes" id="UP001287445"/>
    </source>
</evidence>
<reference evidence="9" key="1">
    <citation type="submission" date="2023-11" db="EMBL/GenBank/DDBJ databases">
        <title>Identification and selenium tolerance of Delftia acidovorans R3-25.</title>
        <authorList>
            <person name="Zhang S."/>
            <person name="Liu Y."/>
            <person name="Guo Y."/>
        </authorList>
    </citation>
    <scope>NUCLEOTIDE SEQUENCE</scope>
    <source>
        <strain evidence="9">R3-25</strain>
    </source>
</reference>
<gene>
    <name evidence="9" type="primary">flgC</name>
    <name evidence="9" type="ORF">SGN30_27525</name>
</gene>
<evidence type="ECO:0000256" key="2">
    <source>
        <dbReference type="ARBA" id="ARBA00009677"/>
    </source>
</evidence>
<protein>
    <recommendedName>
        <fullName evidence="3 6">Flagellar basal-body rod protein FlgC</fullName>
    </recommendedName>
</protein>
<keyword evidence="9" id="KW-0966">Cell projection</keyword>
<dbReference type="EMBL" id="JAWWMZ010000016">
    <property type="protein sequence ID" value="MDX4957184.1"/>
    <property type="molecule type" value="Genomic_DNA"/>
</dbReference>
<comment type="subunit">
    <text evidence="5 6">The basal body constitutes a major portion of the flagellar organelle and consists of four rings (L,P,S, and M) mounted on a central rod. The rod consists of about 26 subunits of FlgG in the distal portion, and FlgB, FlgC and FlgF are thought to build up the proximal portion of the rod with about 6 subunits each.</text>
</comment>
<dbReference type="PANTHER" id="PTHR30435:SF2">
    <property type="entry name" value="FLAGELLAR BASAL-BODY ROD PROTEIN FLGC"/>
    <property type="match status" value="1"/>
</dbReference>
<dbReference type="RefSeq" id="WP_043824461.1">
    <property type="nucleotide sequence ID" value="NZ_CANENH010000005.1"/>
</dbReference>
<accession>A0AAJ2R2Y9</accession>
<comment type="similarity">
    <text evidence="2">Belongs to the flagella basal body rod proteins family.</text>
</comment>
<dbReference type="InterPro" id="IPR010930">
    <property type="entry name" value="Flg_bb/hook_C_dom"/>
</dbReference>
<keyword evidence="9" id="KW-0282">Flagellum</keyword>
<feature type="domain" description="Flagellar basal body rod protein N-terminal" evidence="7">
    <location>
        <begin position="9"/>
        <end position="34"/>
    </location>
</feature>
<evidence type="ECO:0000256" key="1">
    <source>
        <dbReference type="ARBA" id="ARBA00004117"/>
    </source>
</evidence>
<dbReference type="AlphaFoldDB" id="A0AAJ2R2Y9"/>
<keyword evidence="4 6" id="KW-0975">Bacterial flagellum</keyword>
<feature type="domain" description="Flagellar basal-body/hook protein C-terminal" evidence="8">
    <location>
        <begin position="90"/>
        <end position="133"/>
    </location>
</feature>
<sequence>MDYSQAFAISASGMTLERTRVEVASLNLANANTVAGTDGKLFQPLRVVARTSFSETVAQGLAANPVVSLEPTQQPARMVYEPGHPMADARGFVSYAGVDTATEMVTMMSAMRAYEANVAAMNTARSMAQKALTIGGGA</sequence>
<dbReference type="GO" id="GO:0030694">
    <property type="term" value="C:bacterial-type flagellum basal body, rod"/>
    <property type="evidence" value="ECO:0007669"/>
    <property type="project" value="UniProtKB-UniRule"/>
</dbReference>
<dbReference type="Pfam" id="PF00460">
    <property type="entry name" value="Flg_bb_rod"/>
    <property type="match status" value="1"/>
</dbReference>
<proteinExistence type="inferred from homology"/>
<evidence type="ECO:0000256" key="3">
    <source>
        <dbReference type="ARBA" id="ARBA00017941"/>
    </source>
</evidence>
<dbReference type="PANTHER" id="PTHR30435">
    <property type="entry name" value="FLAGELLAR PROTEIN"/>
    <property type="match status" value="1"/>
</dbReference>
<evidence type="ECO:0000256" key="4">
    <source>
        <dbReference type="ARBA" id="ARBA00023143"/>
    </source>
</evidence>
<comment type="caution">
    <text evidence="9">The sequence shown here is derived from an EMBL/GenBank/DDBJ whole genome shotgun (WGS) entry which is preliminary data.</text>
</comment>
<dbReference type="InterPro" id="IPR001444">
    <property type="entry name" value="Flag_bb_rod_N"/>
</dbReference>